<comment type="caution">
    <text evidence="2">The sequence shown here is derived from an EMBL/GenBank/DDBJ whole genome shotgun (WGS) entry which is preliminary data.</text>
</comment>
<evidence type="ECO:0000256" key="1">
    <source>
        <dbReference type="SAM" id="SignalP"/>
    </source>
</evidence>
<name>A0AAN7U5H4_9MYCE</name>
<keyword evidence="3" id="KW-1185">Reference proteome</keyword>
<dbReference type="AlphaFoldDB" id="A0AAN7U5H4"/>
<reference evidence="2 3" key="1">
    <citation type="submission" date="2023-11" db="EMBL/GenBank/DDBJ databases">
        <title>Dfirmibasis_genome.</title>
        <authorList>
            <person name="Edelbroek B."/>
            <person name="Kjellin J."/>
            <person name="Jerlstrom-Hultqvist J."/>
            <person name="Soderbom F."/>
        </authorList>
    </citation>
    <scope>NUCLEOTIDE SEQUENCE [LARGE SCALE GENOMIC DNA]</scope>
    <source>
        <strain evidence="2 3">TNS-C-14</strain>
    </source>
</reference>
<sequence length="182" mass="21030">MKNIIKFIIIFLLINEIIGFEFKNLNSIILNNNINNNIDDNNNIDNNNFKKIQCSDSSLYPYDLPVLIYIVSLIESSSNEINLELYNDSIFEITNKLLTASVNGRTCLSEGNNNNLIFQLSFGSNVTIPQQLIEKEFDAKYININFRGEILSFPNLSILIKYNNISDTYHIETIFKKYKIIK</sequence>
<feature type="signal peptide" evidence="1">
    <location>
        <begin position="1"/>
        <end position="19"/>
    </location>
</feature>
<evidence type="ECO:0000313" key="3">
    <source>
        <dbReference type="Proteomes" id="UP001344447"/>
    </source>
</evidence>
<dbReference type="EMBL" id="JAVFKY010000002">
    <property type="protein sequence ID" value="KAK5580048.1"/>
    <property type="molecule type" value="Genomic_DNA"/>
</dbReference>
<gene>
    <name evidence="2" type="ORF">RB653_000061</name>
</gene>
<proteinExistence type="predicted"/>
<feature type="chain" id="PRO_5042849747" evidence="1">
    <location>
        <begin position="20"/>
        <end position="182"/>
    </location>
</feature>
<dbReference type="Proteomes" id="UP001344447">
    <property type="component" value="Unassembled WGS sequence"/>
</dbReference>
<keyword evidence="1" id="KW-0732">Signal</keyword>
<evidence type="ECO:0000313" key="2">
    <source>
        <dbReference type="EMBL" id="KAK5580048.1"/>
    </source>
</evidence>
<protein>
    <submittedName>
        <fullName evidence="2">Uncharacterized protein</fullName>
    </submittedName>
</protein>
<organism evidence="2 3">
    <name type="scientific">Dictyostelium firmibasis</name>
    <dbReference type="NCBI Taxonomy" id="79012"/>
    <lineage>
        <taxon>Eukaryota</taxon>
        <taxon>Amoebozoa</taxon>
        <taxon>Evosea</taxon>
        <taxon>Eumycetozoa</taxon>
        <taxon>Dictyostelia</taxon>
        <taxon>Dictyosteliales</taxon>
        <taxon>Dictyosteliaceae</taxon>
        <taxon>Dictyostelium</taxon>
    </lineage>
</organism>
<accession>A0AAN7U5H4</accession>